<organism evidence="2 3">
    <name type="scientific">Paenibacillus anaericanus</name>
    <dbReference type="NCBI Taxonomy" id="170367"/>
    <lineage>
        <taxon>Bacteria</taxon>
        <taxon>Bacillati</taxon>
        <taxon>Bacillota</taxon>
        <taxon>Bacilli</taxon>
        <taxon>Bacillales</taxon>
        <taxon>Paenibacillaceae</taxon>
        <taxon>Paenibacillus</taxon>
    </lineage>
</organism>
<accession>A0A3S1DNP2</accession>
<keyword evidence="2" id="KW-0378">Hydrolase</keyword>
<comment type="caution">
    <text evidence="2">The sequence shown here is derived from an EMBL/GenBank/DDBJ whole genome shotgun (WGS) entry which is preliminary data.</text>
</comment>
<sequence>MKLLIREIGLEKVVLVGQSHGGFLAQVIAQRHPDMVDGLVISNSGCMYEGLDDERIYMTEFFRYMFSKLTNKGERHMCNLMIDLLAIPRMSKRDFAYFDGKVLHLLSKDDNTFSEGIKAGLTEMMTNPEVSTEPDGGHLALILKIDDFITQVSRFIDEKL</sequence>
<reference evidence="2 3" key="1">
    <citation type="submission" date="2018-12" db="EMBL/GenBank/DDBJ databases">
        <authorList>
            <person name="Sun L."/>
            <person name="Chen Z."/>
        </authorList>
    </citation>
    <scope>NUCLEOTIDE SEQUENCE [LARGE SCALE GENOMIC DNA]</scope>
    <source>
        <strain evidence="2 3">DSM 15890</strain>
    </source>
</reference>
<evidence type="ECO:0000313" key="3">
    <source>
        <dbReference type="Proteomes" id="UP000279446"/>
    </source>
</evidence>
<dbReference type="GO" id="GO:0016787">
    <property type="term" value="F:hydrolase activity"/>
    <property type="evidence" value="ECO:0007669"/>
    <property type="project" value="UniProtKB-KW"/>
</dbReference>
<dbReference type="InterPro" id="IPR029058">
    <property type="entry name" value="AB_hydrolase_fold"/>
</dbReference>
<evidence type="ECO:0000313" key="2">
    <source>
        <dbReference type="EMBL" id="RUT45537.1"/>
    </source>
</evidence>
<evidence type="ECO:0000259" key="1">
    <source>
        <dbReference type="Pfam" id="PF00561"/>
    </source>
</evidence>
<dbReference type="SUPFAM" id="SSF53474">
    <property type="entry name" value="alpha/beta-Hydrolases"/>
    <property type="match status" value="1"/>
</dbReference>
<dbReference type="Gene3D" id="3.40.50.1820">
    <property type="entry name" value="alpha/beta hydrolase"/>
    <property type="match status" value="1"/>
</dbReference>
<dbReference type="AlphaFoldDB" id="A0A3S1DNP2"/>
<dbReference type="EMBL" id="RZNY01000011">
    <property type="protein sequence ID" value="RUT45537.1"/>
    <property type="molecule type" value="Genomic_DNA"/>
</dbReference>
<gene>
    <name evidence="2" type="ORF">EJP82_14695</name>
</gene>
<protein>
    <submittedName>
        <fullName evidence="2">Alpha/beta hydrolase</fullName>
    </submittedName>
</protein>
<dbReference type="Proteomes" id="UP000279446">
    <property type="component" value="Unassembled WGS sequence"/>
</dbReference>
<dbReference type="InterPro" id="IPR000073">
    <property type="entry name" value="AB_hydrolase_1"/>
</dbReference>
<name>A0A3S1DNP2_9BACL</name>
<dbReference type="OrthoDB" id="6191536at2"/>
<feature type="domain" description="AB hydrolase-1" evidence="1">
    <location>
        <begin position="5"/>
        <end position="48"/>
    </location>
</feature>
<proteinExistence type="predicted"/>
<dbReference type="Pfam" id="PF00561">
    <property type="entry name" value="Abhydrolase_1"/>
    <property type="match status" value="1"/>
</dbReference>
<keyword evidence="3" id="KW-1185">Reference proteome</keyword>